<feature type="domain" description="Sodium/calcium exchanger membrane region" evidence="6">
    <location>
        <begin position="8"/>
        <end position="155"/>
    </location>
</feature>
<evidence type="ECO:0000259" key="6">
    <source>
        <dbReference type="Pfam" id="PF01699"/>
    </source>
</evidence>
<comment type="subcellular location">
    <subcellularLocation>
        <location evidence="1">Membrane</location>
        <topology evidence="1">Multi-pass membrane protein</topology>
    </subcellularLocation>
</comment>
<evidence type="ECO:0000313" key="7">
    <source>
        <dbReference type="EMBL" id="ABM38282.1"/>
    </source>
</evidence>
<dbReference type="EMBL" id="CP000529">
    <property type="protein sequence ID" value="ABM38282.1"/>
    <property type="molecule type" value="Genomic_DNA"/>
</dbReference>
<dbReference type="Proteomes" id="UP000000644">
    <property type="component" value="Chromosome"/>
</dbReference>
<gene>
    <name evidence="7" type="ordered locus">Pnap_2983</name>
</gene>
<feature type="domain" description="Sodium/calcium exchanger membrane region" evidence="6">
    <location>
        <begin position="187"/>
        <end position="330"/>
    </location>
</feature>
<feature type="transmembrane region" description="Helical" evidence="5">
    <location>
        <begin position="140"/>
        <end position="161"/>
    </location>
</feature>
<dbReference type="InterPro" id="IPR004837">
    <property type="entry name" value="NaCa_Exmemb"/>
</dbReference>
<dbReference type="Gene3D" id="1.20.1420.30">
    <property type="entry name" value="NCX, central ion-binding region"/>
    <property type="match status" value="1"/>
</dbReference>
<keyword evidence="4 5" id="KW-0472">Membrane</keyword>
<evidence type="ECO:0000256" key="3">
    <source>
        <dbReference type="ARBA" id="ARBA00022989"/>
    </source>
</evidence>
<evidence type="ECO:0000256" key="1">
    <source>
        <dbReference type="ARBA" id="ARBA00004141"/>
    </source>
</evidence>
<evidence type="ECO:0000256" key="5">
    <source>
        <dbReference type="SAM" id="Phobius"/>
    </source>
</evidence>
<protein>
    <submittedName>
        <fullName evidence="7">Sodium/calcium exchanger membrane region</fullName>
    </submittedName>
</protein>
<keyword evidence="3 5" id="KW-1133">Transmembrane helix</keyword>
<feature type="transmembrane region" description="Helical" evidence="5">
    <location>
        <begin position="182"/>
        <end position="204"/>
    </location>
</feature>
<dbReference type="InterPro" id="IPR004481">
    <property type="entry name" value="K/Na/Ca-exchanger"/>
</dbReference>
<reference evidence="8" key="1">
    <citation type="journal article" date="2009" name="Environ. Microbiol.">
        <title>The genome of Polaromonas naphthalenivorans strain CJ2, isolated from coal tar-contaminated sediment, reveals physiological and metabolic versatility and evolution through extensive horizontal gene transfer.</title>
        <authorList>
            <person name="Yagi J.M."/>
            <person name="Sims D."/>
            <person name="Brettin T."/>
            <person name="Bruce D."/>
            <person name="Madsen E.L."/>
        </authorList>
    </citation>
    <scope>NUCLEOTIDE SEQUENCE [LARGE SCALE GENOMIC DNA]</scope>
    <source>
        <strain evidence="8">CJ2</strain>
    </source>
</reference>
<organism evidence="7 8">
    <name type="scientific">Polaromonas naphthalenivorans (strain CJ2)</name>
    <dbReference type="NCBI Taxonomy" id="365044"/>
    <lineage>
        <taxon>Bacteria</taxon>
        <taxon>Pseudomonadati</taxon>
        <taxon>Pseudomonadota</taxon>
        <taxon>Betaproteobacteria</taxon>
        <taxon>Burkholderiales</taxon>
        <taxon>Comamonadaceae</taxon>
        <taxon>Polaromonas</taxon>
    </lineage>
</organism>
<dbReference type="RefSeq" id="WP_011802356.1">
    <property type="nucleotide sequence ID" value="NC_008781.1"/>
</dbReference>
<dbReference type="HOGENOM" id="CLU_007948_2_1_4"/>
<feature type="transmembrane region" description="Helical" evidence="5">
    <location>
        <begin position="245"/>
        <end position="263"/>
    </location>
</feature>
<feature type="transmembrane region" description="Helical" evidence="5">
    <location>
        <begin position="38"/>
        <end position="57"/>
    </location>
</feature>
<dbReference type="KEGG" id="pna:Pnap_2983"/>
<feature type="transmembrane region" description="Helical" evidence="5">
    <location>
        <begin position="216"/>
        <end position="238"/>
    </location>
</feature>
<dbReference type="PANTHER" id="PTHR10846">
    <property type="entry name" value="SODIUM/POTASSIUM/CALCIUM EXCHANGER"/>
    <property type="match status" value="1"/>
</dbReference>
<dbReference type="Pfam" id="PF01699">
    <property type="entry name" value="Na_Ca_ex"/>
    <property type="match status" value="2"/>
</dbReference>
<dbReference type="eggNOG" id="COG0530">
    <property type="taxonomic scope" value="Bacteria"/>
</dbReference>
<dbReference type="STRING" id="365044.Pnap_2983"/>
<keyword evidence="2 5" id="KW-0812">Transmembrane</keyword>
<feature type="transmembrane region" description="Helical" evidence="5">
    <location>
        <begin position="313"/>
        <end position="331"/>
    </location>
</feature>
<dbReference type="GO" id="GO:0005886">
    <property type="term" value="C:plasma membrane"/>
    <property type="evidence" value="ECO:0007669"/>
    <property type="project" value="TreeGrafter"/>
</dbReference>
<evidence type="ECO:0000313" key="8">
    <source>
        <dbReference type="Proteomes" id="UP000000644"/>
    </source>
</evidence>
<sequence>MNPCLLIWMQFALCVALIGLAGVRLIRCGDAIAALTGLSRSWVGLILIATVTSLPELVTGLSAVTIAASPDMAVGDALGSTVFNLAILAFVDVFYRKNALYCAASHGHLLSAGFGVILLAAAALVLLLTHQGILPSIGHVSWGSVVILMLYALAMRAMYLAEQRHPAPIDAEPPAMSLKAALTGYALASMVIVGSGIWLPLIGVELARLMGWSNSFVGTLFVAFATSVPELATTWGAVRIEAIDMAIANLLGSNLFDVLILAIDDLAYRPGSLYAQVSPIHAVSALSACLMTGAVVVALAYRLVSRVLRIGSWASIALLALYLLNAVLQFLHGK</sequence>
<dbReference type="PANTHER" id="PTHR10846:SF8">
    <property type="entry name" value="INNER MEMBRANE PROTEIN YRBG"/>
    <property type="match status" value="1"/>
</dbReference>
<dbReference type="AlphaFoldDB" id="A1VRK4"/>
<feature type="transmembrane region" description="Helical" evidence="5">
    <location>
        <begin position="6"/>
        <end position="26"/>
    </location>
</feature>
<proteinExistence type="predicted"/>
<evidence type="ECO:0000256" key="2">
    <source>
        <dbReference type="ARBA" id="ARBA00022692"/>
    </source>
</evidence>
<dbReference type="OrthoDB" id="9794225at2"/>
<keyword evidence="8" id="KW-1185">Reference proteome</keyword>
<feature type="transmembrane region" description="Helical" evidence="5">
    <location>
        <begin position="77"/>
        <end position="95"/>
    </location>
</feature>
<accession>A1VRK4</accession>
<feature type="transmembrane region" description="Helical" evidence="5">
    <location>
        <begin position="107"/>
        <end position="128"/>
    </location>
</feature>
<dbReference type="GO" id="GO:0008273">
    <property type="term" value="F:calcium, potassium:sodium antiporter activity"/>
    <property type="evidence" value="ECO:0007669"/>
    <property type="project" value="TreeGrafter"/>
</dbReference>
<dbReference type="InterPro" id="IPR044880">
    <property type="entry name" value="NCX_ion-bd_dom_sf"/>
</dbReference>
<feature type="transmembrane region" description="Helical" evidence="5">
    <location>
        <begin position="283"/>
        <end position="301"/>
    </location>
</feature>
<evidence type="ECO:0000256" key="4">
    <source>
        <dbReference type="ARBA" id="ARBA00023136"/>
    </source>
</evidence>
<name>A1VRK4_POLNA</name>
<dbReference type="GO" id="GO:0006874">
    <property type="term" value="P:intracellular calcium ion homeostasis"/>
    <property type="evidence" value="ECO:0007669"/>
    <property type="project" value="TreeGrafter"/>
</dbReference>
<dbReference type="GO" id="GO:0005262">
    <property type="term" value="F:calcium channel activity"/>
    <property type="evidence" value="ECO:0007669"/>
    <property type="project" value="TreeGrafter"/>
</dbReference>